<evidence type="ECO:0000256" key="1">
    <source>
        <dbReference type="SAM" id="Phobius"/>
    </source>
</evidence>
<evidence type="ECO:0000313" key="3">
    <source>
        <dbReference type="Proteomes" id="UP000472271"/>
    </source>
</evidence>
<reference evidence="2" key="2">
    <citation type="submission" date="2025-08" db="UniProtKB">
        <authorList>
            <consortium name="Ensembl"/>
        </authorList>
    </citation>
    <scope>IDENTIFICATION</scope>
</reference>
<name>A0A672YPN3_9TELE</name>
<keyword evidence="3" id="KW-1185">Reference proteome</keyword>
<accession>A0A672YPN3</accession>
<evidence type="ECO:0000313" key="2">
    <source>
        <dbReference type="Ensembl" id="ENSSORP00005006561.1"/>
    </source>
</evidence>
<reference evidence="2" key="3">
    <citation type="submission" date="2025-09" db="UniProtKB">
        <authorList>
            <consortium name="Ensembl"/>
        </authorList>
    </citation>
    <scope>IDENTIFICATION</scope>
</reference>
<feature type="transmembrane region" description="Helical" evidence="1">
    <location>
        <begin position="306"/>
        <end position="330"/>
    </location>
</feature>
<dbReference type="AlphaFoldDB" id="A0A672YPN3"/>
<keyword evidence="1" id="KW-0812">Transmembrane</keyword>
<keyword evidence="1" id="KW-1133">Transmembrane helix</keyword>
<sequence>YICFKEEHRTAFFGEDIHIDVPSGNLGEVVFKPRTNRTAEVVLLKAGQLVKSQAGPQTRINSLGHLVLEDVQEKDEGVYVIKNSISTSAVKHLILIVRDCALEQVVKYGDTYYIHLNHVAGPITLEFRPSLVPTNQTEIQHATEPPPIVLYNQTMVLVEEYVGRLTVSEKRVTLHSVRMSDEGSFTVLDRDGNERRKNCLNVREHQNFMHLAYGANLKMKLYMDHSVLNIVYRPKSDNRDRVILDQGVLVTPLDPLLEGRVTVEGSELTMKKVHMADTGVFKVTDLAGFPVAHVYIEVDAYKLPPLTAAILSLLGLLAFMLLVCLLSCLYKVHKRNEKNKKLTLLAQQAGKGDGEAFRQVVHEAYTRFTEDSLMQSVCDQPSESTEVTIKVRPQTKTDVSHGKNKITMHVK</sequence>
<organism evidence="2 3">
    <name type="scientific">Sphaeramia orbicularis</name>
    <name type="common">orbiculate cardinalfish</name>
    <dbReference type="NCBI Taxonomy" id="375764"/>
    <lineage>
        <taxon>Eukaryota</taxon>
        <taxon>Metazoa</taxon>
        <taxon>Chordata</taxon>
        <taxon>Craniata</taxon>
        <taxon>Vertebrata</taxon>
        <taxon>Euteleostomi</taxon>
        <taxon>Actinopterygii</taxon>
        <taxon>Neopterygii</taxon>
        <taxon>Teleostei</taxon>
        <taxon>Neoteleostei</taxon>
        <taxon>Acanthomorphata</taxon>
        <taxon>Gobiaria</taxon>
        <taxon>Kurtiformes</taxon>
        <taxon>Apogonoidei</taxon>
        <taxon>Apogonidae</taxon>
        <taxon>Apogoninae</taxon>
        <taxon>Sphaeramia</taxon>
    </lineage>
</organism>
<protein>
    <submittedName>
        <fullName evidence="2">Uncharacterized protein</fullName>
    </submittedName>
</protein>
<proteinExistence type="predicted"/>
<keyword evidence="1" id="KW-0472">Membrane</keyword>
<dbReference type="Proteomes" id="UP000472271">
    <property type="component" value="Chromosome 11"/>
</dbReference>
<reference evidence="2" key="1">
    <citation type="submission" date="2019-06" db="EMBL/GenBank/DDBJ databases">
        <authorList>
            <consortium name="Wellcome Sanger Institute Data Sharing"/>
        </authorList>
    </citation>
    <scope>NUCLEOTIDE SEQUENCE [LARGE SCALE GENOMIC DNA]</scope>
</reference>
<dbReference type="Ensembl" id="ENSSORT00005006820.1">
    <property type="protein sequence ID" value="ENSSORP00005006561.1"/>
    <property type="gene ID" value="ENSSORG00005003844.1"/>
</dbReference>
<dbReference type="InParanoid" id="A0A672YPN3"/>